<evidence type="ECO:0000313" key="2">
    <source>
        <dbReference type="Proteomes" id="UP000595917"/>
    </source>
</evidence>
<proteinExistence type="predicted"/>
<protein>
    <submittedName>
        <fullName evidence="1">Uncharacterized protein</fullName>
    </submittedName>
</protein>
<dbReference type="RefSeq" id="WP_215627292.1">
    <property type="nucleotide sequence ID" value="NZ_CP067089.2"/>
</dbReference>
<reference evidence="1" key="1">
    <citation type="submission" date="2021-01" db="EMBL/GenBank/DDBJ databases">
        <title>Description of Breznakiella homolactica.</title>
        <authorList>
            <person name="Song Y."/>
            <person name="Brune A."/>
        </authorList>
    </citation>
    <scope>NUCLEOTIDE SEQUENCE</scope>
    <source>
        <strain evidence="1">RmG30</strain>
    </source>
</reference>
<gene>
    <name evidence="1" type="ORF">JFL75_03480</name>
</gene>
<organism evidence="1 2">
    <name type="scientific">Breznakiella homolactica</name>
    <dbReference type="NCBI Taxonomy" id="2798577"/>
    <lineage>
        <taxon>Bacteria</taxon>
        <taxon>Pseudomonadati</taxon>
        <taxon>Spirochaetota</taxon>
        <taxon>Spirochaetia</taxon>
        <taxon>Spirochaetales</taxon>
        <taxon>Breznakiellaceae</taxon>
        <taxon>Breznakiella</taxon>
    </lineage>
</organism>
<name>A0A7T7XPH2_9SPIR</name>
<accession>A0A7T7XPH2</accession>
<sequence length="231" mass="27394">MKIDRKDNIKDIAPTLIEQFTDMTADPSVCDEYNKKKDILRNRMGTANKYFFGHLHDSEILSQRRTKNDVIIYLNDYAALHFALALIKKKDIKINQNRLKFPVVIRAMGVKHFSVNKVNPSSGHIKKCKTFTSIGANYLYKEIIEWESNAVEIAFNYFKTKSYPDCNFLVLLSCEKILIKEKQETYWNKYFTGNYYKYYQYFLSERNKLRFLSDYGLCEELLNEIDESQRM</sequence>
<evidence type="ECO:0000313" key="1">
    <source>
        <dbReference type="EMBL" id="QQO09988.1"/>
    </source>
</evidence>
<dbReference type="EMBL" id="CP067089">
    <property type="protein sequence ID" value="QQO09988.1"/>
    <property type="molecule type" value="Genomic_DNA"/>
</dbReference>
<dbReference type="AlphaFoldDB" id="A0A7T7XPH2"/>
<dbReference type="KEGG" id="bhc:JFL75_03480"/>
<dbReference type="Proteomes" id="UP000595917">
    <property type="component" value="Chromosome"/>
</dbReference>
<keyword evidence="2" id="KW-1185">Reference proteome</keyword>